<evidence type="ECO:0000313" key="4">
    <source>
        <dbReference type="Proteomes" id="UP000190675"/>
    </source>
</evidence>
<feature type="transmembrane region" description="Helical" evidence="1">
    <location>
        <begin position="45"/>
        <end position="64"/>
    </location>
</feature>
<reference evidence="3 4" key="1">
    <citation type="submission" date="2016-11" db="EMBL/GenBank/DDBJ databases">
        <authorList>
            <person name="Jaros S."/>
            <person name="Januszkiewicz K."/>
            <person name="Wedrychowicz H."/>
        </authorList>
    </citation>
    <scope>NUCLEOTIDE SEQUENCE [LARGE SCALE GENOMIC DNA]</scope>
    <source>
        <strain evidence="3 4">GAS242</strain>
    </source>
</reference>
<keyword evidence="2" id="KW-0732">Signal</keyword>
<proteinExistence type="predicted"/>
<evidence type="ECO:0000256" key="2">
    <source>
        <dbReference type="SAM" id="SignalP"/>
    </source>
</evidence>
<keyword evidence="1" id="KW-0472">Membrane</keyword>
<dbReference type="Proteomes" id="UP000190675">
    <property type="component" value="Chromosome I"/>
</dbReference>
<dbReference type="RefSeq" id="WP_079563839.1">
    <property type="nucleotide sequence ID" value="NZ_LT670818.1"/>
</dbReference>
<organism evidence="3 4">
    <name type="scientific">Bradyrhizobium erythrophlei</name>
    <dbReference type="NCBI Taxonomy" id="1437360"/>
    <lineage>
        <taxon>Bacteria</taxon>
        <taxon>Pseudomonadati</taxon>
        <taxon>Pseudomonadota</taxon>
        <taxon>Alphaproteobacteria</taxon>
        <taxon>Hyphomicrobiales</taxon>
        <taxon>Nitrobacteraceae</taxon>
        <taxon>Bradyrhizobium</taxon>
    </lineage>
</organism>
<dbReference type="AlphaFoldDB" id="A0A1M5GAG3"/>
<accession>A0A1M5GAG3</accession>
<name>A0A1M5GAG3_9BRAD</name>
<evidence type="ECO:0000313" key="3">
    <source>
        <dbReference type="EMBL" id="SHG00735.1"/>
    </source>
</evidence>
<protein>
    <recommendedName>
        <fullName evidence="5">MFS transporter</fullName>
    </recommendedName>
</protein>
<evidence type="ECO:0008006" key="5">
    <source>
        <dbReference type="Google" id="ProtNLM"/>
    </source>
</evidence>
<dbReference type="EMBL" id="LT670818">
    <property type="protein sequence ID" value="SHG00735.1"/>
    <property type="molecule type" value="Genomic_DNA"/>
</dbReference>
<sequence>MSKKAASWIAVFAGFTASGLALRVAFDLSFPDTLEAFGSDLQMQSVRADVAAIAAMVSVTAHVIDKASK</sequence>
<feature type="signal peptide" evidence="2">
    <location>
        <begin position="1"/>
        <end position="23"/>
    </location>
</feature>
<evidence type="ECO:0000256" key="1">
    <source>
        <dbReference type="SAM" id="Phobius"/>
    </source>
</evidence>
<keyword evidence="1" id="KW-0812">Transmembrane</keyword>
<keyword evidence="1" id="KW-1133">Transmembrane helix</keyword>
<feature type="chain" id="PRO_5013336416" description="MFS transporter" evidence="2">
    <location>
        <begin position="24"/>
        <end position="69"/>
    </location>
</feature>
<gene>
    <name evidence="3" type="ORF">SAMN05444169_0022</name>
</gene>